<dbReference type="InterPro" id="IPR000510">
    <property type="entry name" value="Nase/OxRdtase_comp1"/>
</dbReference>
<feature type="domain" description="Nitrogenase/oxidoreductase component 1" evidence="1">
    <location>
        <begin position="49"/>
        <end position="419"/>
    </location>
</feature>
<evidence type="ECO:0000259" key="1">
    <source>
        <dbReference type="Pfam" id="PF00148"/>
    </source>
</evidence>
<name>Q0AZV9_SYNWW</name>
<sequence length="435" mass="49079">MHNEPFCVSICELGIDNFYNRKRVKPSGCLEYCFPCAGGWCIPRIGSIVPEAVMLLVSPAGCGRHGAITSIQKGYKNRLFFLHMSESDIVNGQHLDKIFAATANILAEVDPRPKAMMICASCIDDLLGSDYEAIAEELERKHNIPIKACHMDPIAMEGSKPPVRTIQQAIYDFIPRVSKKDNAINIIGSFPPLDKDSEFKKIMSAAGIEKIRHIAECSTLEEFYQMGCSSYNIVIKPRGLMAAEYMKKRLDIPFCYAPAAYSIETINRTYKKLEEFLGMKLDTDRYSEKARQVIDRHYATLGPLTVVVGEIIENDSTYELARALIEYGFKVPYIIANRILDIDLEHINWLKTHAPDIVVFTNAHPSMTDFLQNNLKVDIAIGMDAAYFFPHAKPIPLRLDTQLYGYKGIESLLELICQAFDNPQDIKKLMYGLEN</sequence>
<organism evidence="2 3">
    <name type="scientific">Syntrophomonas wolfei subsp. wolfei (strain DSM 2245B / Goettingen)</name>
    <dbReference type="NCBI Taxonomy" id="335541"/>
    <lineage>
        <taxon>Bacteria</taxon>
        <taxon>Bacillati</taxon>
        <taxon>Bacillota</taxon>
        <taxon>Clostridia</taxon>
        <taxon>Eubacteriales</taxon>
        <taxon>Syntrophomonadaceae</taxon>
        <taxon>Syntrophomonas</taxon>
    </lineage>
</organism>
<evidence type="ECO:0000313" key="2">
    <source>
        <dbReference type="EMBL" id="ABI67745.1"/>
    </source>
</evidence>
<dbReference type="GO" id="GO:0016491">
    <property type="term" value="F:oxidoreductase activity"/>
    <property type="evidence" value="ECO:0007669"/>
    <property type="project" value="InterPro"/>
</dbReference>
<reference evidence="3" key="1">
    <citation type="journal article" date="2010" name="Environ. Microbiol.">
        <title>The genome of Syntrophomonas wolfei: new insights into syntrophic metabolism and biohydrogen production.</title>
        <authorList>
            <person name="Sieber J.R."/>
            <person name="Sims D.R."/>
            <person name="Han C."/>
            <person name="Kim E."/>
            <person name="Lykidis A."/>
            <person name="Lapidus A.L."/>
            <person name="McDonnald E."/>
            <person name="Rohlin L."/>
            <person name="Culley D.E."/>
            <person name="Gunsalus R."/>
            <person name="McInerney M.J."/>
        </authorList>
    </citation>
    <scope>NUCLEOTIDE SEQUENCE [LARGE SCALE GENOMIC DNA]</scope>
    <source>
        <strain evidence="3">DSM 2245B / Goettingen</strain>
    </source>
</reference>
<evidence type="ECO:0000313" key="3">
    <source>
        <dbReference type="Proteomes" id="UP000001968"/>
    </source>
</evidence>
<dbReference type="Proteomes" id="UP000001968">
    <property type="component" value="Chromosome"/>
</dbReference>
<proteinExistence type="predicted"/>
<dbReference type="PANTHER" id="PTHR42956:SF1">
    <property type="entry name" value="NITROGENASE IRON-MOLYBDENUM COFACTOR BIOSYNTHESIS PROTEIN NIFE"/>
    <property type="match status" value="1"/>
</dbReference>
<protein>
    <submittedName>
        <fullName evidence="2">Nitrogenase molybdenum-iron protein alpha and beta chains-like protein</fullName>
    </submittedName>
</protein>
<dbReference type="Gene3D" id="3.40.50.1980">
    <property type="entry name" value="Nitrogenase molybdenum iron protein domain"/>
    <property type="match status" value="2"/>
</dbReference>
<dbReference type="KEGG" id="swo:Swol_0407"/>
<dbReference type="OrthoDB" id="4959at2"/>
<gene>
    <name evidence="2" type="ordered locus">Swol_0407</name>
</gene>
<dbReference type="EMBL" id="CP000448">
    <property type="protein sequence ID" value="ABI67745.1"/>
    <property type="molecule type" value="Genomic_DNA"/>
</dbReference>
<dbReference type="Pfam" id="PF00148">
    <property type="entry name" value="Oxidored_nitro"/>
    <property type="match status" value="1"/>
</dbReference>
<dbReference type="STRING" id="335541.Swol_0407"/>
<accession>Q0AZV9</accession>
<dbReference type="HOGENOM" id="CLU_051174_0_0_9"/>
<dbReference type="SUPFAM" id="SSF53807">
    <property type="entry name" value="Helical backbone' metal receptor"/>
    <property type="match status" value="1"/>
</dbReference>
<keyword evidence="3" id="KW-1185">Reference proteome</keyword>
<dbReference type="InterPro" id="IPR049939">
    <property type="entry name" value="NifE-like"/>
</dbReference>
<dbReference type="AlphaFoldDB" id="Q0AZV9"/>
<dbReference type="PANTHER" id="PTHR42956">
    <property type="entry name" value="NITROGENASE IRON-MOLYBDENUM COFACTOR BIOSYNTHESIS PROTEIN NIFE"/>
    <property type="match status" value="1"/>
</dbReference>
<dbReference type="eggNOG" id="COG2710">
    <property type="taxonomic scope" value="Bacteria"/>
</dbReference>